<keyword evidence="8" id="KW-1185">Reference proteome</keyword>
<dbReference type="SUPFAM" id="SSF103473">
    <property type="entry name" value="MFS general substrate transporter"/>
    <property type="match status" value="1"/>
</dbReference>
<dbReference type="EMBL" id="FJOG01000038">
    <property type="protein sequence ID" value="CZR66525.1"/>
    <property type="molecule type" value="Genomic_DNA"/>
</dbReference>
<dbReference type="InterPro" id="IPR036259">
    <property type="entry name" value="MFS_trans_sf"/>
</dbReference>
<feature type="transmembrane region" description="Helical" evidence="6">
    <location>
        <begin position="179"/>
        <end position="199"/>
    </location>
</feature>
<proteinExistence type="predicted"/>
<evidence type="ECO:0000256" key="4">
    <source>
        <dbReference type="ARBA" id="ARBA00023136"/>
    </source>
</evidence>
<dbReference type="GO" id="GO:0005886">
    <property type="term" value="C:plasma membrane"/>
    <property type="evidence" value="ECO:0007669"/>
    <property type="project" value="TreeGrafter"/>
</dbReference>
<name>A0A1L7XNA3_9HELO</name>
<feature type="transmembrane region" description="Helical" evidence="6">
    <location>
        <begin position="93"/>
        <end position="116"/>
    </location>
</feature>
<dbReference type="GO" id="GO:0022857">
    <property type="term" value="F:transmembrane transporter activity"/>
    <property type="evidence" value="ECO:0007669"/>
    <property type="project" value="InterPro"/>
</dbReference>
<evidence type="ECO:0000256" key="1">
    <source>
        <dbReference type="ARBA" id="ARBA00004141"/>
    </source>
</evidence>
<feature type="transmembrane region" description="Helical" evidence="6">
    <location>
        <begin position="324"/>
        <end position="342"/>
    </location>
</feature>
<evidence type="ECO:0000256" key="3">
    <source>
        <dbReference type="ARBA" id="ARBA00022989"/>
    </source>
</evidence>
<reference evidence="7 8" key="1">
    <citation type="submission" date="2016-03" db="EMBL/GenBank/DDBJ databases">
        <authorList>
            <person name="Ploux O."/>
        </authorList>
    </citation>
    <scope>NUCLEOTIDE SEQUENCE [LARGE SCALE GENOMIC DNA]</scope>
    <source>
        <strain evidence="7 8">UAMH 11012</strain>
    </source>
</reference>
<evidence type="ECO:0000256" key="2">
    <source>
        <dbReference type="ARBA" id="ARBA00022692"/>
    </source>
</evidence>
<evidence type="ECO:0000313" key="8">
    <source>
        <dbReference type="Proteomes" id="UP000184330"/>
    </source>
</evidence>
<dbReference type="InterPro" id="IPR011701">
    <property type="entry name" value="MFS"/>
</dbReference>
<dbReference type="PANTHER" id="PTHR23502">
    <property type="entry name" value="MAJOR FACILITATOR SUPERFAMILY"/>
    <property type="match status" value="1"/>
</dbReference>
<evidence type="ECO:0000256" key="5">
    <source>
        <dbReference type="SAM" id="MobiDB-lite"/>
    </source>
</evidence>
<dbReference type="STRING" id="576137.A0A1L7XNA3"/>
<dbReference type="Proteomes" id="UP000184330">
    <property type="component" value="Unassembled WGS sequence"/>
</dbReference>
<feature type="transmembrane region" description="Helical" evidence="6">
    <location>
        <begin position="122"/>
        <end position="139"/>
    </location>
</feature>
<dbReference type="AlphaFoldDB" id="A0A1L7XNA3"/>
<evidence type="ECO:0008006" key="9">
    <source>
        <dbReference type="Google" id="ProtNLM"/>
    </source>
</evidence>
<feature type="transmembrane region" description="Helical" evidence="6">
    <location>
        <begin position="211"/>
        <end position="231"/>
    </location>
</feature>
<gene>
    <name evidence="7" type="ORF">PAC_16426</name>
</gene>
<dbReference type="FunFam" id="1.20.1250.20:FF:000224">
    <property type="entry name" value="MFS transporter, putative"/>
    <property type="match status" value="1"/>
</dbReference>
<feature type="transmembrane region" description="Helical" evidence="6">
    <location>
        <begin position="373"/>
        <end position="392"/>
    </location>
</feature>
<evidence type="ECO:0000313" key="7">
    <source>
        <dbReference type="EMBL" id="CZR66525.1"/>
    </source>
</evidence>
<accession>A0A1L7XNA3</accession>
<keyword evidence="2 6" id="KW-0812">Transmembrane</keyword>
<sequence>MPDENLIPGTRRLYDEHGQTLSTHSELKKHGDIVLAPQPTDHPDDPLHWGILRKCWHALLLLLITALTGATTNDSGSAQFQENAQLNISYDSFNVGAGVLFIGIGYWTLLISPAVWLYGRRISYIICLLLGVIGGIWFARGEKTSDAIWNQLFVGASESCAEANVQLSLMDIFFQHQRGAVLGAYMLAISVGTYLGPLIANNIASSMGWRWIGWFGAIFNGLLVVVCFFGLEETAFDRNAHLVVEGIASAGSREAMDNGGELSKSSDEKTASKSTTDRDITSSVDRQLRPATRKTYLQRIRLITLAPNVRGTGFKQYFSRLFHTLRVFTFPAVWFAGLQWGAQDAWLTFYLTTEDDNWSEAPWNYGTAALGNMNMPCLIGAVIGCAYGGWFSDPFVRWMTRRNNGIQEAEMRLWLLLPATVLFPTGMLLFGAATTYGWSWPVPYVALGFIGFGWGNAGDVAMAYLEDCYPNMVLEGMVGVAVINNTIGMTFTFAADPWLTADGTLNTYIGCGALSFVFMATTVPMILYGKVCRRWTAERYERFLVLRDGL</sequence>
<dbReference type="PANTHER" id="PTHR23502:SF34">
    <property type="entry name" value="PROTEIN HOL1"/>
    <property type="match status" value="1"/>
</dbReference>
<feature type="transmembrane region" description="Helical" evidence="6">
    <location>
        <begin position="413"/>
        <end position="438"/>
    </location>
</feature>
<keyword evidence="3 6" id="KW-1133">Transmembrane helix</keyword>
<dbReference type="OrthoDB" id="5215911at2759"/>
<evidence type="ECO:0000256" key="6">
    <source>
        <dbReference type="SAM" id="Phobius"/>
    </source>
</evidence>
<feature type="compositionally biased region" description="Basic and acidic residues" evidence="5">
    <location>
        <begin position="264"/>
        <end position="280"/>
    </location>
</feature>
<feature type="transmembrane region" description="Helical" evidence="6">
    <location>
        <begin position="477"/>
        <end position="495"/>
    </location>
</feature>
<feature type="transmembrane region" description="Helical" evidence="6">
    <location>
        <begin position="507"/>
        <end position="529"/>
    </location>
</feature>
<feature type="transmembrane region" description="Helical" evidence="6">
    <location>
        <begin position="444"/>
        <end position="465"/>
    </location>
</feature>
<dbReference type="Gene3D" id="1.20.1250.20">
    <property type="entry name" value="MFS general substrate transporter like domains"/>
    <property type="match status" value="1"/>
</dbReference>
<dbReference type="Pfam" id="PF07690">
    <property type="entry name" value="MFS_1"/>
    <property type="match status" value="1"/>
</dbReference>
<protein>
    <recommendedName>
        <fullName evidence="9">Major facilitator superfamily (MFS) profile domain-containing protein</fullName>
    </recommendedName>
</protein>
<feature type="region of interest" description="Disordered" evidence="5">
    <location>
        <begin position="254"/>
        <end position="285"/>
    </location>
</feature>
<organism evidence="7 8">
    <name type="scientific">Phialocephala subalpina</name>
    <dbReference type="NCBI Taxonomy" id="576137"/>
    <lineage>
        <taxon>Eukaryota</taxon>
        <taxon>Fungi</taxon>
        <taxon>Dikarya</taxon>
        <taxon>Ascomycota</taxon>
        <taxon>Pezizomycotina</taxon>
        <taxon>Leotiomycetes</taxon>
        <taxon>Helotiales</taxon>
        <taxon>Mollisiaceae</taxon>
        <taxon>Phialocephala</taxon>
        <taxon>Phialocephala fortinii species complex</taxon>
    </lineage>
</organism>
<keyword evidence="4 6" id="KW-0472">Membrane</keyword>
<comment type="subcellular location">
    <subcellularLocation>
        <location evidence="1">Membrane</location>
        <topology evidence="1">Multi-pass membrane protein</topology>
    </subcellularLocation>
</comment>